<protein>
    <submittedName>
        <fullName evidence="2">DUF805 domain-containing protein</fullName>
    </submittedName>
</protein>
<sequence>MVSFTQAVKNSLTYCKHFDFKGRSCRSEFWWFQLFQCLIYFVINFIGFCISRMRGGETMVILIVGIISLLRWVSTVFVKNF</sequence>
<keyword evidence="1" id="KW-0472">Membrane</keyword>
<reference evidence="2" key="1">
    <citation type="journal article" date="2021" name="PeerJ">
        <title>Extensive microbial diversity within the chicken gut microbiome revealed by metagenomics and culture.</title>
        <authorList>
            <person name="Gilroy R."/>
            <person name="Ravi A."/>
            <person name="Getino M."/>
            <person name="Pursley I."/>
            <person name="Horton D.L."/>
            <person name="Alikhan N.F."/>
            <person name="Baker D."/>
            <person name="Gharbi K."/>
            <person name="Hall N."/>
            <person name="Watson M."/>
            <person name="Adriaenssens E.M."/>
            <person name="Foster-Nyarko E."/>
            <person name="Jarju S."/>
            <person name="Secka A."/>
            <person name="Antonio M."/>
            <person name="Oren A."/>
            <person name="Chaudhuri R.R."/>
            <person name="La Ragione R."/>
            <person name="Hildebrand F."/>
            <person name="Pallen M.J."/>
        </authorList>
    </citation>
    <scope>NUCLEOTIDE SEQUENCE</scope>
    <source>
        <strain evidence="2">USASDec5-558</strain>
    </source>
</reference>
<keyword evidence="1" id="KW-1133">Transmembrane helix</keyword>
<name>A0A9D1WE72_9GAMM</name>
<dbReference type="Pfam" id="PF05656">
    <property type="entry name" value="DUF805"/>
    <property type="match status" value="1"/>
</dbReference>
<gene>
    <name evidence="2" type="ORF">H9850_08925</name>
</gene>
<reference evidence="2" key="2">
    <citation type="submission" date="2021-04" db="EMBL/GenBank/DDBJ databases">
        <authorList>
            <person name="Gilroy R."/>
        </authorList>
    </citation>
    <scope>NUCLEOTIDE SEQUENCE</scope>
    <source>
        <strain evidence="2">USASDec5-558</strain>
    </source>
</reference>
<dbReference type="Proteomes" id="UP000886829">
    <property type="component" value="Unassembled WGS sequence"/>
</dbReference>
<dbReference type="AlphaFoldDB" id="A0A9D1WE72"/>
<dbReference type="EMBL" id="DXEV01000174">
    <property type="protein sequence ID" value="HIX57575.1"/>
    <property type="molecule type" value="Genomic_DNA"/>
</dbReference>
<feature type="transmembrane region" description="Helical" evidence="1">
    <location>
        <begin position="60"/>
        <end position="78"/>
    </location>
</feature>
<proteinExistence type="predicted"/>
<keyword evidence="1" id="KW-0812">Transmembrane</keyword>
<evidence type="ECO:0000313" key="2">
    <source>
        <dbReference type="EMBL" id="HIX57575.1"/>
    </source>
</evidence>
<dbReference type="InterPro" id="IPR008523">
    <property type="entry name" value="DUF805"/>
</dbReference>
<evidence type="ECO:0000313" key="3">
    <source>
        <dbReference type="Proteomes" id="UP000886829"/>
    </source>
</evidence>
<dbReference type="GO" id="GO:0016020">
    <property type="term" value="C:membrane"/>
    <property type="evidence" value="ECO:0007669"/>
    <property type="project" value="InterPro"/>
</dbReference>
<accession>A0A9D1WE72</accession>
<comment type="caution">
    <text evidence="2">The sequence shown here is derived from an EMBL/GenBank/DDBJ whole genome shotgun (WGS) entry which is preliminary data.</text>
</comment>
<evidence type="ECO:0000256" key="1">
    <source>
        <dbReference type="SAM" id="Phobius"/>
    </source>
</evidence>
<feature type="transmembrane region" description="Helical" evidence="1">
    <location>
        <begin position="29"/>
        <end position="48"/>
    </location>
</feature>
<organism evidence="2 3">
    <name type="scientific">Candidatus Anaerobiospirillum pullistercoris</name>
    <dbReference type="NCBI Taxonomy" id="2838452"/>
    <lineage>
        <taxon>Bacteria</taxon>
        <taxon>Pseudomonadati</taxon>
        <taxon>Pseudomonadota</taxon>
        <taxon>Gammaproteobacteria</taxon>
        <taxon>Aeromonadales</taxon>
        <taxon>Succinivibrionaceae</taxon>
        <taxon>Anaerobiospirillum</taxon>
    </lineage>
</organism>